<dbReference type="EMBL" id="JAGTJQ010000001">
    <property type="protein sequence ID" value="KAH7041135.1"/>
    <property type="molecule type" value="Genomic_DNA"/>
</dbReference>
<proteinExistence type="predicted"/>
<accession>A0A9P8YIZ8</accession>
<reference evidence="1" key="1">
    <citation type="journal article" date="2021" name="Nat. Commun.">
        <title>Genetic determinants of endophytism in the Arabidopsis root mycobiome.</title>
        <authorList>
            <person name="Mesny F."/>
            <person name="Miyauchi S."/>
            <person name="Thiergart T."/>
            <person name="Pickel B."/>
            <person name="Atanasova L."/>
            <person name="Karlsson M."/>
            <person name="Huettel B."/>
            <person name="Barry K.W."/>
            <person name="Haridas S."/>
            <person name="Chen C."/>
            <person name="Bauer D."/>
            <person name="Andreopoulos W."/>
            <person name="Pangilinan J."/>
            <person name="LaButti K."/>
            <person name="Riley R."/>
            <person name="Lipzen A."/>
            <person name="Clum A."/>
            <person name="Drula E."/>
            <person name="Henrissat B."/>
            <person name="Kohler A."/>
            <person name="Grigoriev I.V."/>
            <person name="Martin F.M."/>
            <person name="Hacquard S."/>
        </authorList>
    </citation>
    <scope>NUCLEOTIDE SEQUENCE</scope>
    <source>
        <strain evidence="1">MPI-CAGE-CH-0230</strain>
    </source>
</reference>
<name>A0A9P8YIZ8_9PEZI</name>
<dbReference type="AlphaFoldDB" id="A0A9P8YIZ8"/>
<comment type="caution">
    <text evidence="1">The sequence shown here is derived from an EMBL/GenBank/DDBJ whole genome shotgun (WGS) entry which is preliminary data.</text>
</comment>
<dbReference type="GeneID" id="70185838"/>
<protein>
    <submittedName>
        <fullName evidence="1">Uncharacterized protein</fullName>
    </submittedName>
</protein>
<dbReference type="Proteomes" id="UP000756346">
    <property type="component" value="Unassembled WGS sequence"/>
</dbReference>
<sequence length="110" mass="12117">MTTAWARPMTYQARMWRKLVCSNEARSGMSLHRTLSTWTREVLVLAIGYVTMLQAALVHQTDYFTALPDPGGRPEKTNLVLDFDVRHLHLASAQPMHTAGGPPAPSEAGG</sequence>
<gene>
    <name evidence="1" type="ORF">B0I36DRAFT_344765</name>
</gene>
<keyword evidence="2" id="KW-1185">Reference proteome</keyword>
<organism evidence="1 2">
    <name type="scientific">Microdochium trichocladiopsis</name>
    <dbReference type="NCBI Taxonomy" id="1682393"/>
    <lineage>
        <taxon>Eukaryota</taxon>
        <taxon>Fungi</taxon>
        <taxon>Dikarya</taxon>
        <taxon>Ascomycota</taxon>
        <taxon>Pezizomycotina</taxon>
        <taxon>Sordariomycetes</taxon>
        <taxon>Xylariomycetidae</taxon>
        <taxon>Xylariales</taxon>
        <taxon>Microdochiaceae</taxon>
        <taxon>Microdochium</taxon>
    </lineage>
</organism>
<evidence type="ECO:0000313" key="2">
    <source>
        <dbReference type="Proteomes" id="UP000756346"/>
    </source>
</evidence>
<dbReference type="RefSeq" id="XP_046019190.1">
    <property type="nucleotide sequence ID" value="XM_046156292.1"/>
</dbReference>
<evidence type="ECO:0000313" key="1">
    <source>
        <dbReference type="EMBL" id="KAH7041135.1"/>
    </source>
</evidence>